<dbReference type="Pfam" id="PF10908">
    <property type="entry name" value="Tlde1_dom"/>
    <property type="match status" value="1"/>
</dbReference>
<evidence type="ECO:0000313" key="3">
    <source>
        <dbReference type="Proteomes" id="UP000180246"/>
    </source>
</evidence>
<organism evidence="2 3">
    <name type="scientific">Massilia timonae</name>
    <dbReference type="NCBI Taxonomy" id="47229"/>
    <lineage>
        <taxon>Bacteria</taxon>
        <taxon>Pseudomonadati</taxon>
        <taxon>Pseudomonadota</taxon>
        <taxon>Betaproteobacteria</taxon>
        <taxon>Burkholderiales</taxon>
        <taxon>Oxalobacteraceae</taxon>
        <taxon>Telluria group</taxon>
        <taxon>Massilia</taxon>
    </lineage>
</organism>
<dbReference type="Proteomes" id="UP000180246">
    <property type="component" value="Unassembled WGS sequence"/>
</dbReference>
<feature type="domain" description="Tlde1" evidence="1">
    <location>
        <begin position="22"/>
        <end position="140"/>
    </location>
</feature>
<dbReference type="EMBL" id="JRYB01000001">
    <property type="protein sequence ID" value="OIJ44383.1"/>
    <property type="molecule type" value="Genomic_DNA"/>
</dbReference>
<reference evidence="2 3" key="1">
    <citation type="submission" date="2014-10" db="EMBL/GenBank/DDBJ databases">
        <authorList>
            <person name="Seo M.-J."/>
            <person name="Seok Y.J."/>
            <person name="Cha I.-T."/>
        </authorList>
    </citation>
    <scope>NUCLEOTIDE SEQUENCE [LARGE SCALE GENOMIC DNA]</scope>
    <source>
        <strain evidence="2 3">NEU</strain>
    </source>
</reference>
<gene>
    <name evidence="2" type="ORF">LO55_2441</name>
</gene>
<dbReference type="RefSeq" id="WP_071361621.1">
    <property type="nucleotide sequence ID" value="NZ_JRYB01000001.1"/>
</dbReference>
<proteinExistence type="predicted"/>
<evidence type="ECO:0000313" key="2">
    <source>
        <dbReference type="EMBL" id="OIJ44383.1"/>
    </source>
</evidence>
<accession>A0A1S2NHS7</accession>
<name>A0A1S2NHS7_9BURK</name>
<evidence type="ECO:0000259" key="1">
    <source>
        <dbReference type="Pfam" id="PF10908"/>
    </source>
</evidence>
<comment type="caution">
    <text evidence="2">The sequence shown here is derived from an EMBL/GenBank/DDBJ whole genome shotgun (WGS) entry which is preliminary data.</text>
</comment>
<sequence>MVECTFELNGKPMSLFKMGATHFPAFSGLGRHVNQREFICTPNLGPIPPGTYYIVDRQSGGRLGALRDLLRDRSEWFALYAADGKIDDEVFCDDVKRGNFRLHPNRVGGVSQGCITLESLADFNILRAHLKASNQVDVPGSPLQAYGRVIVR</sequence>
<protein>
    <recommendedName>
        <fullName evidence="1">Tlde1 domain-containing protein</fullName>
    </recommendedName>
</protein>
<dbReference type="InterPro" id="IPR021225">
    <property type="entry name" value="Tlde1_dom"/>
</dbReference>
<dbReference type="AlphaFoldDB" id="A0A1S2NHS7"/>